<protein>
    <submittedName>
        <fullName evidence="1">Uncharacterized protein</fullName>
    </submittedName>
</protein>
<keyword evidence="2" id="KW-1185">Reference proteome</keyword>
<organism evidence="1 2">
    <name type="scientific">Aureibaculum marinum</name>
    <dbReference type="NCBI Taxonomy" id="2487930"/>
    <lineage>
        <taxon>Bacteria</taxon>
        <taxon>Pseudomonadati</taxon>
        <taxon>Bacteroidota</taxon>
        <taxon>Flavobacteriia</taxon>
        <taxon>Flavobacteriales</taxon>
        <taxon>Flavobacteriaceae</taxon>
        <taxon>Aureibaculum</taxon>
    </lineage>
</organism>
<gene>
    <name evidence="1" type="ORF">EGM88_14750</name>
</gene>
<accession>A0A3N4N8C7</accession>
<evidence type="ECO:0000313" key="2">
    <source>
        <dbReference type="Proteomes" id="UP000270856"/>
    </source>
</evidence>
<sequence>DAFVQVTDDSGTVTISVPTPKIAGTDYYFQAQLFDSGWGHLATEDGATVVVEEGTPEPNSITIVNPPATVTADSTVDITFSYTKDVDEAWAFIRFKDADGNVADADAFVQVTDDSGTVTISVPTPKIAGTDYYFQAQLFDSGWGHLATEDGATVIVEDGSAEPNSITIVNPPATVTADSTVDITFSYTKDVDEAWAFIRFKDADGNVADADAFVQVTDDSGTVTISVPTPKIAGTDY</sequence>
<evidence type="ECO:0000313" key="1">
    <source>
        <dbReference type="EMBL" id="RPD91605.1"/>
    </source>
</evidence>
<comment type="caution">
    <text evidence="1">The sequence shown here is derived from an EMBL/GenBank/DDBJ whole genome shotgun (WGS) entry which is preliminary data.</text>
</comment>
<reference evidence="1 2" key="1">
    <citation type="submission" date="2018-11" db="EMBL/GenBank/DDBJ databases">
        <title>Aureibaculum marinum gen. nov., sp. nov., a member of the family Flavobacteriaceae isolated from the Bohai Sea.</title>
        <authorList>
            <person name="Ji X."/>
        </authorList>
    </citation>
    <scope>NUCLEOTIDE SEQUENCE [LARGE SCALE GENOMIC DNA]</scope>
    <source>
        <strain evidence="1 2">BH-SD17</strain>
    </source>
</reference>
<dbReference type="RefSeq" id="WP_162497592.1">
    <property type="nucleotide sequence ID" value="NZ_RPFJ01000072.1"/>
</dbReference>
<feature type="non-terminal residue" evidence="1">
    <location>
        <position position="237"/>
    </location>
</feature>
<name>A0A3N4N8C7_9FLAO</name>
<dbReference type="AlphaFoldDB" id="A0A3N4N8C7"/>
<dbReference type="Proteomes" id="UP000270856">
    <property type="component" value="Unassembled WGS sequence"/>
</dbReference>
<proteinExistence type="predicted"/>
<feature type="non-terminal residue" evidence="1">
    <location>
        <position position="1"/>
    </location>
</feature>
<dbReference type="EMBL" id="RPFJ01000072">
    <property type="protein sequence ID" value="RPD91605.1"/>
    <property type="molecule type" value="Genomic_DNA"/>
</dbReference>